<evidence type="ECO:0000313" key="1">
    <source>
        <dbReference type="EMBL" id="KAF0748719.1"/>
    </source>
</evidence>
<accession>A0A6G0Y3S4</accession>
<organism evidence="1 2">
    <name type="scientific">Aphis craccivora</name>
    <name type="common">Cowpea aphid</name>
    <dbReference type="NCBI Taxonomy" id="307492"/>
    <lineage>
        <taxon>Eukaryota</taxon>
        <taxon>Metazoa</taxon>
        <taxon>Ecdysozoa</taxon>
        <taxon>Arthropoda</taxon>
        <taxon>Hexapoda</taxon>
        <taxon>Insecta</taxon>
        <taxon>Pterygota</taxon>
        <taxon>Neoptera</taxon>
        <taxon>Paraneoptera</taxon>
        <taxon>Hemiptera</taxon>
        <taxon>Sternorrhyncha</taxon>
        <taxon>Aphidomorpha</taxon>
        <taxon>Aphidoidea</taxon>
        <taxon>Aphididae</taxon>
        <taxon>Aphidini</taxon>
        <taxon>Aphis</taxon>
        <taxon>Aphis</taxon>
    </lineage>
</organism>
<name>A0A6G0Y3S4_APHCR</name>
<gene>
    <name evidence="1" type="ORF">FWK35_00016847</name>
</gene>
<dbReference type="AlphaFoldDB" id="A0A6G0Y3S4"/>
<keyword evidence="2" id="KW-1185">Reference proteome</keyword>
<protein>
    <submittedName>
        <fullName evidence="1">Craniofacial development protein 2-like</fullName>
    </submittedName>
</protein>
<evidence type="ECO:0000313" key="2">
    <source>
        <dbReference type="Proteomes" id="UP000478052"/>
    </source>
</evidence>
<sequence>MGIICSYGPTEDGQDEKKEEFMEEFDRAYDDIQRHCIKLLLGSESLHHISNDNGTRLINMAIAKDLTISSTYFPQKDIHKQTWISPDGHKNQIDHVLKDKKHKGCINNVSSYRGADVESDHYLLITQLKLKLSCRWRRKNTETKRFDIGKLKNKEVAKKYEQLIQNKLAQNTGIHGENEVENQWSRVIQAIKECATDVVGWTEKTKRKDWFNGKCRESIAKRTKLRYKMIQKSLEENRKEYEQGRKETHAILRSKQRQYMQELIATVEENRNNPKQFFECSGRIKQGCLNHRQI</sequence>
<comment type="caution">
    <text evidence="1">The sequence shown here is derived from an EMBL/GenBank/DDBJ whole genome shotgun (WGS) entry which is preliminary data.</text>
</comment>
<proteinExistence type="predicted"/>
<dbReference type="OrthoDB" id="6605674at2759"/>
<dbReference type="EMBL" id="VUJU01006368">
    <property type="protein sequence ID" value="KAF0748719.1"/>
    <property type="molecule type" value="Genomic_DNA"/>
</dbReference>
<dbReference type="Proteomes" id="UP000478052">
    <property type="component" value="Unassembled WGS sequence"/>
</dbReference>
<reference evidence="1 2" key="1">
    <citation type="submission" date="2019-08" db="EMBL/GenBank/DDBJ databases">
        <title>Whole genome of Aphis craccivora.</title>
        <authorList>
            <person name="Voronova N.V."/>
            <person name="Shulinski R.S."/>
            <person name="Bandarenka Y.V."/>
            <person name="Zhorov D.G."/>
            <person name="Warner D."/>
        </authorList>
    </citation>
    <scope>NUCLEOTIDE SEQUENCE [LARGE SCALE GENOMIC DNA]</scope>
    <source>
        <strain evidence="1">180601</strain>
        <tissue evidence="1">Whole Body</tissue>
    </source>
</reference>